<keyword evidence="3" id="KW-1185">Reference proteome</keyword>
<dbReference type="Gene3D" id="3.40.50.300">
    <property type="entry name" value="P-loop containing nucleotide triphosphate hydrolases"/>
    <property type="match status" value="1"/>
</dbReference>
<feature type="compositionally biased region" description="Basic residues" evidence="1">
    <location>
        <begin position="182"/>
        <end position="193"/>
    </location>
</feature>
<dbReference type="InterPro" id="IPR050311">
    <property type="entry name" value="ORC1/CDC6"/>
</dbReference>
<dbReference type="AlphaFoldDB" id="A0AAW1R1Q8"/>
<feature type="compositionally biased region" description="Polar residues" evidence="1">
    <location>
        <begin position="558"/>
        <end position="577"/>
    </location>
</feature>
<name>A0AAW1R1Q8_9CHLO</name>
<feature type="compositionally biased region" description="Polar residues" evidence="1">
    <location>
        <begin position="490"/>
        <end position="503"/>
    </location>
</feature>
<evidence type="ECO:0000313" key="2">
    <source>
        <dbReference type="EMBL" id="KAK9827480.1"/>
    </source>
</evidence>
<feature type="compositionally biased region" description="Polar residues" evidence="1">
    <location>
        <begin position="94"/>
        <end position="106"/>
    </location>
</feature>
<feature type="compositionally biased region" description="Polar residues" evidence="1">
    <location>
        <begin position="364"/>
        <end position="377"/>
    </location>
</feature>
<feature type="compositionally biased region" description="Low complexity" evidence="1">
    <location>
        <begin position="300"/>
        <end position="317"/>
    </location>
</feature>
<feature type="region of interest" description="Disordered" evidence="1">
    <location>
        <begin position="180"/>
        <end position="204"/>
    </location>
</feature>
<evidence type="ECO:0000256" key="1">
    <source>
        <dbReference type="SAM" id="MobiDB-lite"/>
    </source>
</evidence>
<feature type="compositionally biased region" description="Basic and acidic residues" evidence="1">
    <location>
        <begin position="319"/>
        <end position="337"/>
    </location>
</feature>
<dbReference type="PANTHER" id="PTHR10763">
    <property type="entry name" value="CELL DIVISION CONTROL PROTEIN 6-RELATED"/>
    <property type="match status" value="1"/>
</dbReference>
<feature type="compositionally biased region" description="Basic residues" evidence="1">
    <location>
        <begin position="108"/>
        <end position="118"/>
    </location>
</feature>
<feature type="compositionally biased region" description="Polar residues" evidence="1">
    <location>
        <begin position="540"/>
        <end position="551"/>
    </location>
</feature>
<evidence type="ECO:0000313" key="3">
    <source>
        <dbReference type="Proteomes" id="UP001438707"/>
    </source>
</evidence>
<protein>
    <submittedName>
        <fullName evidence="2">Uncharacterized protein</fullName>
    </submittedName>
</protein>
<feature type="compositionally biased region" description="Polar residues" evidence="1">
    <location>
        <begin position="72"/>
        <end position="86"/>
    </location>
</feature>
<dbReference type="EMBL" id="JALJOS010000018">
    <property type="protein sequence ID" value="KAK9827480.1"/>
    <property type="molecule type" value="Genomic_DNA"/>
</dbReference>
<proteinExistence type="predicted"/>
<feature type="region of interest" description="Disordered" evidence="1">
    <location>
        <begin position="1"/>
        <end position="45"/>
    </location>
</feature>
<dbReference type="InterPro" id="IPR027417">
    <property type="entry name" value="P-loop_NTPase"/>
</dbReference>
<feature type="compositionally biased region" description="Low complexity" evidence="1">
    <location>
        <begin position="395"/>
        <end position="407"/>
    </location>
</feature>
<dbReference type="GO" id="GO:0033314">
    <property type="term" value="P:mitotic DNA replication checkpoint signaling"/>
    <property type="evidence" value="ECO:0007669"/>
    <property type="project" value="TreeGrafter"/>
</dbReference>
<organism evidence="2 3">
    <name type="scientific">Apatococcus lobatus</name>
    <dbReference type="NCBI Taxonomy" id="904363"/>
    <lineage>
        <taxon>Eukaryota</taxon>
        <taxon>Viridiplantae</taxon>
        <taxon>Chlorophyta</taxon>
        <taxon>core chlorophytes</taxon>
        <taxon>Trebouxiophyceae</taxon>
        <taxon>Chlorellales</taxon>
        <taxon>Chlorellaceae</taxon>
        <taxon>Apatococcus</taxon>
    </lineage>
</organism>
<sequence length="869" mass="92186">MVHTRRSRSAAAPASTNVPSAEVREPATSSAQQVGSEKAAAAAARPKYLERKPLAAGKLVQGSAAAQAPAGCSNTCGTSALDQMQQPVHPEGASNLNKQRAQVDQKTSSKRSKRRASSSRHADPELQPEATLPAKRARLDQASRKQQNGTNSCSADALMSQQAHATDDLDLYQSIKVTSHNKEHKHKSAHHRMQHDMDGQCNDAPTMKLQVAPHALQQQCSVLHADPREQRRKRRSAKHEAAENAAPGSQQEHITAGSAAKPEYPKQSKQEAAGNVENDAPSSQRKQNQHGKADAREQPPARQARQQAAAENAAPLDQQDEHEKADAREQQRKRLSEADATLPDMPTSSDVDVKRRRRSKEKGSQQAGSRHQQSLITDQADRAHEANAVSDPAGPVQEPAEAAAVAQLDISSASVKPTRRHRRPTQLAATQPEAKSASRPPAELGEGSSSQGLRQPQISAAAAERPTKPSSNPAKKSSEAKSASRRRSSGQSMDLENAASQGHPQKAAYKASQHAEPAPVSPLVSSPLNKQRHSPKSPVPRQSLQDVTNSPLPAMRTSLPNPATQAAPTGRSPSSDNKLGGLPLARQLIPAALPSPQKGLHAARKPEVTKQTSPGSHHRPSEPPHVALQPLPNKVRQSDHHMIPQQSGNKHPLPPGPKECAGRQGIGVDVARVPERPVLPATALQPSSLGDNAAWFNALDAVKVNAVKAVLRPGQAGGQHGAPLCREGHFQQLMQFLTAAHGKDQGSSAYVTGLPGTGKSVTVHATARQWNEQICKGKSGSAITPRLISINCMSLTQPREVLARILEGVQAQPLPRCSSVAYQGAASKASRSNQATADNPASANTAPARHSGNSLTQPDAQGRGTAALG</sequence>
<dbReference type="SUPFAM" id="SSF52540">
    <property type="entry name" value="P-loop containing nucleoside triphosphate hydrolases"/>
    <property type="match status" value="1"/>
</dbReference>
<reference evidence="2 3" key="1">
    <citation type="journal article" date="2024" name="Nat. Commun.">
        <title>Phylogenomics reveals the evolutionary origins of lichenization in chlorophyte algae.</title>
        <authorList>
            <person name="Puginier C."/>
            <person name="Libourel C."/>
            <person name="Otte J."/>
            <person name="Skaloud P."/>
            <person name="Haon M."/>
            <person name="Grisel S."/>
            <person name="Petersen M."/>
            <person name="Berrin J.G."/>
            <person name="Delaux P.M."/>
            <person name="Dal Grande F."/>
            <person name="Keller J."/>
        </authorList>
    </citation>
    <scope>NUCLEOTIDE SEQUENCE [LARGE SCALE GENOMIC DNA]</scope>
    <source>
        <strain evidence="2 3">SAG 2145</strain>
    </source>
</reference>
<dbReference type="GO" id="GO:0003688">
    <property type="term" value="F:DNA replication origin binding"/>
    <property type="evidence" value="ECO:0007669"/>
    <property type="project" value="TreeGrafter"/>
</dbReference>
<dbReference type="GO" id="GO:0005634">
    <property type="term" value="C:nucleus"/>
    <property type="evidence" value="ECO:0007669"/>
    <property type="project" value="TreeGrafter"/>
</dbReference>
<dbReference type="GO" id="GO:0006270">
    <property type="term" value="P:DNA replication initiation"/>
    <property type="evidence" value="ECO:0007669"/>
    <property type="project" value="TreeGrafter"/>
</dbReference>
<gene>
    <name evidence="2" type="ORF">WJX74_004996</name>
</gene>
<accession>A0AAW1R1Q8</accession>
<feature type="region of interest" description="Disordered" evidence="1">
    <location>
        <begin position="217"/>
        <end position="582"/>
    </location>
</feature>
<dbReference type="PANTHER" id="PTHR10763:SF26">
    <property type="entry name" value="CELL DIVISION CONTROL PROTEIN 6 HOMOLOG"/>
    <property type="match status" value="1"/>
</dbReference>
<dbReference type="Proteomes" id="UP001438707">
    <property type="component" value="Unassembled WGS sequence"/>
</dbReference>
<feature type="region of interest" description="Disordered" evidence="1">
    <location>
        <begin position="596"/>
        <end position="663"/>
    </location>
</feature>
<feature type="compositionally biased region" description="Polar residues" evidence="1">
    <location>
        <begin position="144"/>
        <end position="156"/>
    </location>
</feature>
<comment type="caution">
    <text evidence="2">The sequence shown here is derived from an EMBL/GenBank/DDBJ whole genome shotgun (WGS) entry which is preliminary data.</text>
</comment>
<feature type="region of interest" description="Disordered" evidence="1">
    <location>
        <begin position="828"/>
        <end position="869"/>
    </location>
</feature>
<feature type="region of interest" description="Disordered" evidence="1">
    <location>
        <begin position="59"/>
        <end position="156"/>
    </location>
</feature>
<feature type="compositionally biased region" description="Polar residues" evidence="1">
    <location>
        <begin position="447"/>
        <end position="458"/>
    </location>
</feature>
<feature type="compositionally biased region" description="Polar residues" evidence="1">
    <location>
        <begin position="829"/>
        <end position="859"/>
    </location>
</feature>